<accession>A0ABS8M8W3</accession>
<evidence type="ECO:0000313" key="1">
    <source>
        <dbReference type="EMBL" id="MCC9061426.1"/>
    </source>
</evidence>
<dbReference type="Proteomes" id="UP001430679">
    <property type="component" value="Unassembled WGS sequence"/>
</dbReference>
<name>A0ABS8M8W3_9FLAO</name>
<dbReference type="EMBL" id="JAJJMM010000001">
    <property type="protein sequence ID" value="MCC9061426.1"/>
    <property type="molecule type" value="Genomic_DNA"/>
</dbReference>
<proteinExistence type="predicted"/>
<evidence type="ECO:0008006" key="3">
    <source>
        <dbReference type="Google" id="ProtNLM"/>
    </source>
</evidence>
<organism evidence="1 2">
    <name type="scientific">Flavobacterium piscisymbiosum</name>
    <dbReference type="NCBI Taxonomy" id="2893753"/>
    <lineage>
        <taxon>Bacteria</taxon>
        <taxon>Pseudomonadati</taxon>
        <taxon>Bacteroidota</taxon>
        <taxon>Flavobacteriia</taxon>
        <taxon>Flavobacteriales</taxon>
        <taxon>Flavobacteriaceae</taxon>
        <taxon>Flavobacterium</taxon>
    </lineage>
</organism>
<sequence length="96" mass="11274">MKRNCEMRNEDENERGKMTAEQAMKMLKDENVDVTLEQAGRVLDFLRLLARVTVLNYLKKKRDEKDSRFIRESEYGRASGKRLLSKKPRGNAKKVL</sequence>
<reference evidence="1" key="1">
    <citation type="submission" date="2021-11" db="EMBL/GenBank/DDBJ databases">
        <title>Description of novel Flavobacterium species.</title>
        <authorList>
            <person name="Saticioglu I.B."/>
            <person name="Ay H."/>
            <person name="Altun S."/>
            <person name="Duman M."/>
        </authorList>
    </citation>
    <scope>NUCLEOTIDE SEQUENCE</scope>
    <source>
        <strain evidence="1">F-30</strain>
    </source>
</reference>
<keyword evidence="2" id="KW-1185">Reference proteome</keyword>
<protein>
    <recommendedName>
        <fullName evidence="3">DNA-binding protein</fullName>
    </recommendedName>
</protein>
<dbReference type="RefSeq" id="WP_230032429.1">
    <property type="nucleotide sequence ID" value="NZ_JAJJMM010000001.1"/>
</dbReference>
<evidence type="ECO:0000313" key="2">
    <source>
        <dbReference type="Proteomes" id="UP001430679"/>
    </source>
</evidence>
<gene>
    <name evidence="1" type="ORF">LNP81_00300</name>
</gene>
<comment type="caution">
    <text evidence="1">The sequence shown here is derived from an EMBL/GenBank/DDBJ whole genome shotgun (WGS) entry which is preliminary data.</text>
</comment>